<keyword evidence="1" id="KW-0472">Membrane</keyword>
<organism evidence="2 3">
    <name type="scientific">Fonsecaea pedrosoi CBS 271.37</name>
    <dbReference type="NCBI Taxonomy" id="1442368"/>
    <lineage>
        <taxon>Eukaryota</taxon>
        <taxon>Fungi</taxon>
        <taxon>Dikarya</taxon>
        <taxon>Ascomycota</taxon>
        <taxon>Pezizomycotina</taxon>
        <taxon>Eurotiomycetes</taxon>
        <taxon>Chaetothyriomycetidae</taxon>
        <taxon>Chaetothyriales</taxon>
        <taxon>Herpotrichiellaceae</taxon>
        <taxon>Fonsecaea</taxon>
    </lineage>
</organism>
<keyword evidence="1" id="KW-1133">Transmembrane helix</keyword>
<dbReference type="EMBL" id="KN846975">
    <property type="protein sequence ID" value="KIW76322.1"/>
    <property type="molecule type" value="Genomic_DNA"/>
</dbReference>
<dbReference type="AlphaFoldDB" id="A0A0D2EPM9"/>
<reference evidence="2 3" key="1">
    <citation type="submission" date="2015-01" db="EMBL/GenBank/DDBJ databases">
        <title>The Genome Sequence of Fonsecaea pedrosoi CBS 271.37.</title>
        <authorList>
            <consortium name="The Broad Institute Genomics Platform"/>
            <person name="Cuomo C."/>
            <person name="de Hoog S."/>
            <person name="Gorbushina A."/>
            <person name="Stielow B."/>
            <person name="Teixiera M."/>
            <person name="Abouelleil A."/>
            <person name="Chapman S.B."/>
            <person name="Priest M."/>
            <person name="Young S.K."/>
            <person name="Wortman J."/>
            <person name="Nusbaum C."/>
            <person name="Birren B."/>
        </authorList>
    </citation>
    <scope>NUCLEOTIDE SEQUENCE [LARGE SCALE GENOMIC DNA]</scope>
    <source>
        <strain evidence="2 3">CBS 271.37</strain>
    </source>
</reference>
<dbReference type="HOGENOM" id="CLU_012879_1_0_1"/>
<sequence>MASRLKNVPMLTSPDLYFLSTNLWRSFLSKLCFIRLPDPSVILHLFTLLASSLLIGLNLSQFYIGKELQGNINQDGTKMLALQITAKVHELLMLASLGNILWSFVLDHLVASSGLPLCTLSAGDRFGDISYLWSLEFRTALRAPFRGKSVFLFLAIVFTVLGIIVGPASATAMAPNLQDWPAGQITVPLNVSSDRLFPLVLDQNSMPNMQCTQLWLDCTPNRTWSSLTTNLFSFWGQVDFGNYQGMPELVGLPASRTARTLRTRFRGPFNLFQPQYTSVTVQPVWAANKVNGIRLLWFANNHVECHRGHGFCIYKDITWAIPVLQPVVRTSCELVQNIDEVHFPSMAENLNVQAGDNQGGISPGPLSPQHFQLVEVGNHPASQISAGALLQLSKPENGTDPVVYACSIQADWARSSVATTFLGSPFVVDGYPASFFEPNAEGSTYSGTRIKIDPSWSSALNPVVDGVENQTVFDMFYSAGSVPATREHTQAKIEAILAVLVAEGMAWIGSEADIGTGIPEQNLASMSWGNLSKLESVPDAHKFAFVTSILGYGYGLRSAEALSIGRLLSLLSLGLYCAVVSTYLIVELARTRQSTRLWDGMLQMVSLALRSSTAQPNLARAGDLKGRSLLRRTVRIIVHNGYAGMVVEENQGPGEMRK</sequence>
<evidence type="ECO:0000313" key="3">
    <source>
        <dbReference type="Proteomes" id="UP000053029"/>
    </source>
</evidence>
<dbReference type="OrthoDB" id="5342924at2759"/>
<dbReference type="GeneID" id="25310558"/>
<feature type="transmembrane region" description="Helical" evidence="1">
    <location>
        <begin position="150"/>
        <end position="170"/>
    </location>
</feature>
<protein>
    <submittedName>
        <fullName evidence="2">Uncharacterized protein</fullName>
    </submittedName>
</protein>
<dbReference type="VEuPathDB" id="FungiDB:Z517_11068"/>
<name>A0A0D2EPM9_9EURO</name>
<keyword evidence="3" id="KW-1185">Reference proteome</keyword>
<dbReference type="Proteomes" id="UP000053029">
    <property type="component" value="Unassembled WGS sequence"/>
</dbReference>
<evidence type="ECO:0000256" key="1">
    <source>
        <dbReference type="SAM" id="Phobius"/>
    </source>
</evidence>
<feature type="transmembrane region" description="Helical" evidence="1">
    <location>
        <begin position="41"/>
        <end position="59"/>
    </location>
</feature>
<feature type="transmembrane region" description="Helical" evidence="1">
    <location>
        <begin position="567"/>
        <end position="586"/>
    </location>
</feature>
<gene>
    <name evidence="2" type="ORF">Z517_11068</name>
</gene>
<proteinExistence type="predicted"/>
<evidence type="ECO:0000313" key="2">
    <source>
        <dbReference type="EMBL" id="KIW76322.1"/>
    </source>
</evidence>
<accession>A0A0D2EPM9</accession>
<dbReference type="RefSeq" id="XP_013280130.1">
    <property type="nucleotide sequence ID" value="XM_013424676.1"/>
</dbReference>
<keyword evidence="1" id="KW-0812">Transmembrane</keyword>